<accession>A0A6G1KJ09</accession>
<proteinExistence type="predicted"/>
<keyword evidence="2" id="KW-1185">Reference proteome</keyword>
<dbReference type="AlphaFoldDB" id="A0A6G1KJ09"/>
<evidence type="ECO:0000313" key="1">
    <source>
        <dbReference type="EMBL" id="KAF2712818.1"/>
    </source>
</evidence>
<dbReference type="Proteomes" id="UP000799428">
    <property type="component" value="Unassembled WGS sequence"/>
</dbReference>
<organism evidence="1 2">
    <name type="scientific">Pleomassaria siparia CBS 279.74</name>
    <dbReference type="NCBI Taxonomy" id="1314801"/>
    <lineage>
        <taxon>Eukaryota</taxon>
        <taxon>Fungi</taxon>
        <taxon>Dikarya</taxon>
        <taxon>Ascomycota</taxon>
        <taxon>Pezizomycotina</taxon>
        <taxon>Dothideomycetes</taxon>
        <taxon>Pleosporomycetidae</taxon>
        <taxon>Pleosporales</taxon>
        <taxon>Pleomassariaceae</taxon>
        <taxon>Pleomassaria</taxon>
    </lineage>
</organism>
<sequence length="69" mass="7427">MVSVSGSMIKWAEEGFTCSGDQTNGTILLDAAIEALKQCAECDYDGRVGVVAYDTDSWNRATTFLPETS</sequence>
<reference evidence="1" key="1">
    <citation type="journal article" date="2020" name="Stud. Mycol.">
        <title>101 Dothideomycetes genomes: a test case for predicting lifestyles and emergence of pathogens.</title>
        <authorList>
            <person name="Haridas S."/>
            <person name="Albert R."/>
            <person name="Binder M."/>
            <person name="Bloem J."/>
            <person name="Labutti K."/>
            <person name="Salamov A."/>
            <person name="Andreopoulos B."/>
            <person name="Baker S."/>
            <person name="Barry K."/>
            <person name="Bills G."/>
            <person name="Bluhm B."/>
            <person name="Cannon C."/>
            <person name="Castanera R."/>
            <person name="Culley D."/>
            <person name="Daum C."/>
            <person name="Ezra D."/>
            <person name="Gonzalez J."/>
            <person name="Henrissat B."/>
            <person name="Kuo A."/>
            <person name="Liang C."/>
            <person name="Lipzen A."/>
            <person name="Lutzoni F."/>
            <person name="Magnuson J."/>
            <person name="Mondo S."/>
            <person name="Nolan M."/>
            <person name="Ohm R."/>
            <person name="Pangilinan J."/>
            <person name="Park H.-J."/>
            <person name="Ramirez L."/>
            <person name="Alfaro M."/>
            <person name="Sun H."/>
            <person name="Tritt A."/>
            <person name="Yoshinaga Y."/>
            <person name="Zwiers L.-H."/>
            <person name="Turgeon B."/>
            <person name="Goodwin S."/>
            <person name="Spatafora J."/>
            <person name="Crous P."/>
            <person name="Grigoriev I."/>
        </authorList>
    </citation>
    <scope>NUCLEOTIDE SEQUENCE</scope>
    <source>
        <strain evidence="1">CBS 279.74</strain>
    </source>
</reference>
<name>A0A6G1KJ09_9PLEO</name>
<dbReference type="EMBL" id="MU005766">
    <property type="protein sequence ID" value="KAF2712818.1"/>
    <property type="molecule type" value="Genomic_DNA"/>
</dbReference>
<protein>
    <submittedName>
        <fullName evidence="1">Uncharacterized protein</fullName>
    </submittedName>
</protein>
<evidence type="ECO:0000313" key="2">
    <source>
        <dbReference type="Proteomes" id="UP000799428"/>
    </source>
</evidence>
<gene>
    <name evidence="1" type="ORF">K504DRAFT_499891</name>
</gene>